<name>A0A220MH00_9BACL</name>
<protein>
    <submittedName>
        <fullName evidence="1">Uncharacterized protein</fullName>
    </submittedName>
</protein>
<reference evidence="1 2" key="1">
    <citation type="submission" date="2016-11" db="EMBL/GenBank/DDBJ databases">
        <authorList>
            <person name="Jaros S."/>
            <person name="Januszkiewicz K."/>
            <person name="Wedrychowicz H."/>
        </authorList>
    </citation>
    <scope>NUCLEOTIDE SEQUENCE [LARGE SCALE GENOMIC DNA]</scope>
    <source>
        <strain evidence="1 2">NF2</strain>
    </source>
</reference>
<dbReference type="RefSeq" id="WP_088908002.1">
    <property type="nucleotide sequence ID" value="NZ_CP018145.1"/>
</dbReference>
<dbReference type="AlphaFoldDB" id="A0A220MH00"/>
<dbReference type="KEGG" id="bfm:BP422_12090"/>
<accession>A0A220MH00</accession>
<evidence type="ECO:0000313" key="2">
    <source>
        <dbReference type="Proteomes" id="UP000197781"/>
    </source>
</evidence>
<proteinExistence type="predicted"/>
<dbReference type="Proteomes" id="UP000197781">
    <property type="component" value="Chromosome"/>
</dbReference>
<organism evidence="1 2">
    <name type="scientific">Brevibacillus formosus</name>
    <dbReference type="NCBI Taxonomy" id="54913"/>
    <lineage>
        <taxon>Bacteria</taxon>
        <taxon>Bacillati</taxon>
        <taxon>Bacillota</taxon>
        <taxon>Bacilli</taxon>
        <taxon>Bacillales</taxon>
        <taxon>Paenibacillaceae</taxon>
        <taxon>Brevibacillus</taxon>
    </lineage>
</organism>
<evidence type="ECO:0000313" key="1">
    <source>
        <dbReference type="EMBL" id="ASJ54222.1"/>
    </source>
</evidence>
<sequence>MNYEGTITKEILDTIRVGDLVKVNDWKTSMRVVGVSENYFVMVKNLFGKLRYSVCEKKPWGGVRYNRMIGGMYHCGRDNMLFGWAAFDYQFNDEEQINQYLQAFETGEIELSMRGTIPISSLQVA</sequence>
<dbReference type="EMBL" id="CP018145">
    <property type="protein sequence ID" value="ASJ54222.1"/>
    <property type="molecule type" value="Genomic_DNA"/>
</dbReference>
<gene>
    <name evidence="1" type="ORF">BP422_12090</name>
</gene>